<name>C2XQ86_BACMY</name>
<proteinExistence type="predicted"/>
<dbReference type="EMBL" id="ACMP01000034">
    <property type="protein sequence ID" value="EEL72216.1"/>
    <property type="molecule type" value="Genomic_DNA"/>
</dbReference>
<organism evidence="2">
    <name type="scientific">Bacillus mycoides</name>
    <dbReference type="NCBI Taxonomy" id="1405"/>
    <lineage>
        <taxon>Bacteria</taxon>
        <taxon>Bacillati</taxon>
        <taxon>Bacillota</taxon>
        <taxon>Bacilli</taxon>
        <taxon>Bacillales</taxon>
        <taxon>Bacillaceae</taxon>
        <taxon>Bacillus</taxon>
        <taxon>Bacillus cereus group</taxon>
    </lineage>
</organism>
<keyword evidence="1" id="KW-0812">Transmembrane</keyword>
<reference evidence="2" key="1">
    <citation type="journal article" date="2012" name="Genome Res.">
        <title>Genomic characterization of the Bacillus cereus sensu lato species: Backdrop to the evolution of Bacillus anthracis.</title>
        <authorList>
            <person name="Zwick M.E."/>
            <person name="Joseph S.J."/>
            <person name="Didelot X."/>
            <person name="Chen P.E."/>
            <person name="Bishop-Lilly K.A."/>
            <person name="Stewart A.C."/>
            <person name="Willner K."/>
            <person name="Nolan N."/>
            <person name="Lentz S."/>
            <person name="Thomason M.K."/>
            <person name="Sozhamannan S."/>
            <person name="Mateczun A.J."/>
            <person name="Du L."/>
            <person name="Read T.D."/>
        </authorList>
    </citation>
    <scope>NUCLEOTIDE SEQUENCE [LARGE SCALE GENOMIC DNA]</scope>
    <source>
        <strain evidence="2">AH603</strain>
    </source>
</reference>
<dbReference type="HOGENOM" id="CLU_191977_0_0_9"/>
<keyword evidence="1" id="KW-1133">Transmembrane helix</keyword>
<accession>C2XQ86</accession>
<gene>
    <name evidence="2" type="ORF">bcere0026_8390</name>
</gene>
<feature type="transmembrane region" description="Helical" evidence="1">
    <location>
        <begin position="12"/>
        <end position="41"/>
    </location>
</feature>
<evidence type="ECO:0000256" key="1">
    <source>
        <dbReference type="SAM" id="Phobius"/>
    </source>
</evidence>
<dbReference type="Proteomes" id="UP000001753">
    <property type="component" value="Chromosome"/>
</dbReference>
<protein>
    <submittedName>
        <fullName evidence="2">Uncharacterized protein</fullName>
    </submittedName>
</protein>
<evidence type="ECO:0000313" key="2">
    <source>
        <dbReference type="EMBL" id="EEL72216.1"/>
    </source>
</evidence>
<sequence>MLWLFGITCFIYSYNFIVGLAFVHKFHVYDLGGAIATFAAFMDTRNRIKNKNYKAA</sequence>
<keyword evidence="1" id="KW-0472">Membrane</keyword>
<dbReference type="AlphaFoldDB" id="C2XQ86"/>
<comment type="caution">
    <text evidence="2">The sequence shown here is derived from an EMBL/GenBank/DDBJ whole genome shotgun (WGS) entry which is preliminary data.</text>
</comment>